<sequence length="51" mass="5603">MKKSIKKLSRENLSQIMGSGVRICCQTVCATGECTYYTTLPATCPLMEPCI</sequence>
<accession>A0ABW9JXH6</accession>
<dbReference type="RefSeq" id="WP_157884385.1">
    <property type="nucleotide sequence ID" value="NZ_JBJXVJ010000001.1"/>
</dbReference>
<keyword evidence="2" id="KW-1185">Reference proteome</keyword>
<evidence type="ECO:0008006" key="3">
    <source>
        <dbReference type="Google" id="ProtNLM"/>
    </source>
</evidence>
<dbReference type="EMBL" id="JBJXVJ010000001">
    <property type="protein sequence ID" value="MFN1215805.1"/>
    <property type="molecule type" value="Genomic_DNA"/>
</dbReference>
<organism evidence="1 2">
    <name type="scientific">Chryseobacterium kwangjuense</name>
    <dbReference type="NCBI Taxonomy" id="267125"/>
    <lineage>
        <taxon>Bacteria</taxon>
        <taxon>Pseudomonadati</taxon>
        <taxon>Bacteroidota</taxon>
        <taxon>Flavobacteriia</taxon>
        <taxon>Flavobacteriales</taxon>
        <taxon>Weeksellaceae</taxon>
        <taxon>Chryseobacterium group</taxon>
        <taxon>Chryseobacterium</taxon>
    </lineage>
</organism>
<comment type="caution">
    <text evidence="1">The sequence shown here is derived from an EMBL/GenBank/DDBJ whole genome shotgun (WGS) entry which is preliminary data.</text>
</comment>
<protein>
    <recommendedName>
        <fullName evidence="3">Bacteriocin</fullName>
    </recommendedName>
</protein>
<name>A0ABW9JXH6_9FLAO</name>
<proteinExistence type="predicted"/>
<evidence type="ECO:0000313" key="2">
    <source>
        <dbReference type="Proteomes" id="UP001634154"/>
    </source>
</evidence>
<gene>
    <name evidence="1" type="ORF">ACKW6Q_02355</name>
</gene>
<evidence type="ECO:0000313" key="1">
    <source>
        <dbReference type="EMBL" id="MFN1215805.1"/>
    </source>
</evidence>
<reference evidence="1 2" key="1">
    <citation type="submission" date="2024-12" db="EMBL/GenBank/DDBJ databases">
        <title>Draft genome sequence of Chryseobacterium kwangjuense AG447.</title>
        <authorList>
            <person name="Cheptsov V.S."/>
            <person name="Belov A."/>
            <person name="Zavarzina A.G."/>
        </authorList>
    </citation>
    <scope>NUCLEOTIDE SEQUENCE [LARGE SCALE GENOMIC DNA]</scope>
    <source>
        <strain evidence="1 2">AG447</strain>
    </source>
</reference>
<dbReference type="Proteomes" id="UP001634154">
    <property type="component" value="Unassembled WGS sequence"/>
</dbReference>